<reference evidence="1 2" key="1">
    <citation type="submission" date="2024-07" db="EMBL/GenBank/DDBJ databases">
        <authorList>
            <person name="Thanompreechachai J."/>
            <person name="Duangmal K."/>
        </authorList>
    </citation>
    <scope>NUCLEOTIDE SEQUENCE [LARGE SCALE GENOMIC DNA]</scope>
    <source>
        <strain evidence="1 2">LSe6-4</strain>
    </source>
</reference>
<dbReference type="RefSeq" id="WP_370441507.1">
    <property type="nucleotide sequence ID" value="NZ_JBGFTU010000011.1"/>
</dbReference>
<proteinExistence type="predicted"/>
<comment type="caution">
    <text evidence="1">The sequence shown here is derived from an EMBL/GenBank/DDBJ whole genome shotgun (WGS) entry which is preliminary data.</text>
</comment>
<dbReference type="EMBL" id="JBGFTU010000011">
    <property type="protein sequence ID" value="MEZ0165281.1"/>
    <property type="molecule type" value="Genomic_DNA"/>
</dbReference>
<dbReference type="Proteomes" id="UP001565927">
    <property type="component" value="Unassembled WGS sequence"/>
</dbReference>
<name>A0ABV4H145_9ACTN</name>
<protein>
    <recommendedName>
        <fullName evidence="3">Acyl carrier protein</fullName>
    </recommendedName>
</protein>
<sequence length="89" mass="9660">MQQQSRAIASWWRQVTPAARSELVTLGPGDPLSGPLTDDLRAFGVDVADVAVALELHGRTYRVHAQPPALTAFLAAARVWDQGWREPAA</sequence>
<accession>A0ABV4H145</accession>
<evidence type="ECO:0000313" key="2">
    <source>
        <dbReference type="Proteomes" id="UP001565927"/>
    </source>
</evidence>
<organism evidence="1 2">
    <name type="scientific">Kineococcus halophytocola</name>
    <dbReference type="NCBI Taxonomy" id="3234027"/>
    <lineage>
        <taxon>Bacteria</taxon>
        <taxon>Bacillati</taxon>
        <taxon>Actinomycetota</taxon>
        <taxon>Actinomycetes</taxon>
        <taxon>Kineosporiales</taxon>
        <taxon>Kineosporiaceae</taxon>
        <taxon>Kineococcus</taxon>
    </lineage>
</organism>
<keyword evidence="2" id="KW-1185">Reference proteome</keyword>
<evidence type="ECO:0008006" key="3">
    <source>
        <dbReference type="Google" id="ProtNLM"/>
    </source>
</evidence>
<gene>
    <name evidence="1" type="ORF">AB2L27_10985</name>
</gene>
<evidence type="ECO:0000313" key="1">
    <source>
        <dbReference type="EMBL" id="MEZ0165281.1"/>
    </source>
</evidence>